<dbReference type="Gene3D" id="3.40.50.980">
    <property type="match status" value="2"/>
</dbReference>
<dbReference type="Pfam" id="PF00501">
    <property type="entry name" value="AMP-binding"/>
    <property type="match status" value="1"/>
</dbReference>
<protein>
    <submittedName>
        <fullName evidence="2">Amino acid adenylation domain-containing protein</fullName>
    </submittedName>
</protein>
<dbReference type="SUPFAM" id="SSF53474">
    <property type="entry name" value="alpha/beta-Hydrolases"/>
    <property type="match status" value="1"/>
</dbReference>
<evidence type="ECO:0000313" key="3">
    <source>
        <dbReference type="Proteomes" id="UP000640725"/>
    </source>
</evidence>
<dbReference type="Pfam" id="PF13452">
    <property type="entry name" value="FAS1_DH_region"/>
    <property type="match status" value="1"/>
</dbReference>
<accession>A0ABR9UCQ0</accession>
<dbReference type="Pfam" id="PF13193">
    <property type="entry name" value="AMP-binding_C"/>
    <property type="match status" value="1"/>
</dbReference>
<dbReference type="PANTHER" id="PTHR45527">
    <property type="entry name" value="NONRIBOSOMAL PEPTIDE SYNTHETASE"/>
    <property type="match status" value="1"/>
</dbReference>
<evidence type="ECO:0000259" key="1">
    <source>
        <dbReference type="PROSITE" id="PS50075"/>
    </source>
</evidence>
<dbReference type="Gene3D" id="3.30.300.30">
    <property type="match status" value="1"/>
</dbReference>
<dbReference type="InterPro" id="IPR029058">
    <property type="entry name" value="AB_hydrolase_fold"/>
</dbReference>
<dbReference type="RefSeq" id="WP_193869745.1">
    <property type="nucleotide sequence ID" value="NZ_JADEWU010000028.1"/>
</dbReference>
<dbReference type="Proteomes" id="UP000640725">
    <property type="component" value="Unassembled WGS sequence"/>
</dbReference>
<dbReference type="InterPro" id="IPR036736">
    <property type="entry name" value="ACP-like_sf"/>
</dbReference>
<proteinExistence type="predicted"/>
<dbReference type="InterPro" id="IPR000873">
    <property type="entry name" value="AMP-dep_synth/lig_dom"/>
</dbReference>
<evidence type="ECO:0000313" key="2">
    <source>
        <dbReference type="EMBL" id="MBE9144233.1"/>
    </source>
</evidence>
<dbReference type="PROSITE" id="PS50075">
    <property type="entry name" value="CARRIER"/>
    <property type="match status" value="1"/>
</dbReference>
<keyword evidence="3" id="KW-1185">Reference proteome</keyword>
<dbReference type="Gene3D" id="3.40.50.1820">
    <property type="entry name" value="alpha/beta hydrolase"/>
    <property type="match status" value="1"/>
</dbReference>
<dbReference type="EMBL" id="JADEWU010000028">
    <property type="protein sequence ID" value="MBE9144233.1"/>
    <property type="molecule type" value="Genomic_DNA"/>
</dbReference>
<dbReference type="SUPFAM" id="SSF56801">
    <property type="entry name" value="Acetyl-CoA synthetase-like"/>
    <property type="match status" value="1"/>
</dbReference>
<dbReference type="SUPFAM" id="SSF47336">
    <property type="entry name" value="ACP-like"/>
    <property type="match status" value="1"/>
</dbReference>
<dbReference type="CDD" id="cd03441">
    <property type="entry name" value="R_hydratase_like"/>
    <property type="match status" value="1"/>
</dbReference>
<dbReference type="InterPro" id="IPR029069">
    <property type="entry name" value="HotDog_dom_sf"/>
</dbReference>
<dbReference type="Gene3D" id="2.30.38.10">
    <property type="entry name" value="Luciferase, Domain 3"/>
    <property type="match status" value="1"/>
</dbReference>
<dbReference type="InterPro" id="IPR009081">
    <property type="entry name" value="PP-bd_ACP"/>
</dbReference>
<feature type="domain" description="Carrier" evidence="1">
    <location>
        <begin position="912"/>
        <end position="987"/>
    </location>
</feature>
<dbReference type="InterPro" id="IPR025110">
    <property type="entry name" value="AMP-bd_C"/>
</dbReference>
<name>A0ABR9UCQ0_9CYAN</name>
<organism evidence="2 3">
    <name type="scientific">Planktothrix mougeotii LEGE 06226</name>
    <dbReference type="NCBI Taxonomy" id="1828728"/>
    <lineage>
        <taxon>Bacteria</taxon>
        <taxon>Bacillati</taxon>
        <taxon>Cyanobacteriota</taxon>
        <taxon>Cyanophyceae</taxon>
        <taxon>Oscillatoriophycideae</taxon>
        <taxon>Oscillatoriales</taxon>
        <taxon>Microcoleaceae</taxon>
        <taxon>Planktothrix</taxon>
    </lineage>
</organism>
<dbReference type="Pfam" id="PF00550">
    <property type="entry name" value="PP-binding"/>
    <property type="match status" value="1"/>
</dbReference>
<gene>
    <name evidence="2" type="ORF">IQ236_13530</name>
</gene>
<comment type="caution">
    <text evidence="2">The sequence shown here is derived from an EMBL/GenBank/DDBJ whole genome shotgun (WGS) entry which is preliminary data.</text>
</comment>
<dbReference type="NCBIfam" id="TIGR01733">
    <property type="entry name" value="AA-adenyl-dom"/>
    <property type="match status" value="1"/>
</dbReference>
<dbReference type="SUPFAM" id="SSF54637">
    <property type="entry name" value="Thioesterase/thiol ester dehydrase-isomerase"/>
    <property type="match status" value="2"/>
</dbReference>
<dbReference type="PANTHER" id="PTHR45527:SF1">
    <property type="entry name" value="FATTY ACID SYNTHASE"/>
    <property type="match status" value="1"/>
</dbReference>
<dbReference type="InterPro" id="IPR010071">
    <property type="entry name" value="AA_adenyl_dom"/>
</dbReference>
<dbReference type="InterPro" id="IPR045851">
    <property type="entry name" value="AMP-bd_C_sf"/>
</dbReference>
<reference evidence="2 3" key="1">
    <citation type="submission" date="2020-10" db="EMBL/GenBank/DDBJ databases">
        <authorList>
            <person name="Castelo-Branco R."/>
            <person name="Eusebio N."/>
            <person name="Adriana R."/>
            <person name="Vieira A."/>
            <person name="Brugerolle De Fraissinette N."/>
            <person name="Rezende De Castro R."/>
            <person name="Schneider M.P."/>
            <person name="Vasconcelos V."/>
            <person name="Leao P.N."/>
        </authorList>
    </citation>
    <scope>NUCLEOTIDE SEQUENCE [LARGE SCALE GENOMIC DNA]</scope>
    <source>
        <strain evidence="2 3">LEGE 06226</strain>
    </source>
</reference>
<dbReference type="CDD" id="cd05930">
    <property type="entry name" value="A_NRPS"/>
    <property type="match status" value="1"/>
</dbReference>
<dbReference type="InterPro" id="IPR039569">
    <property type="entry name" value="FAS1-like_DH_region"/>
</dbReference>
<sequence length="1028" mass="116407">MSQIIDRQLNEFIEKSRLLTGQIIQEREPWNTEVTAQAIRHFAYGISDDNPLWLDPDYARKSDYGSLVAPPTFLISVLYPSLHGYPMKLSMSNLIAELEYEWFLPILEGDSLNSSAKQTGVYESKDRQNRPLVCILSETSYWNQKEELVGKAKSNLVWAARTENDFLVNRSIYEYSEEELAGIREALEQETRRGDRVLWGEDVEINTKLPPLVRGPLTLGDLICWQAAVGPSYRPGALGYRDILKAPHTAVKNPITGWSIKNSQHHEDFLLAKQRGMPAPFDNGVMRFAWLSPLLTNWMGDRGQLKRLSVQMIAPVLYGDTIWYEGTVIKKTESELGILAKVKITGTNQLGELTTTGEGEVLLPSRTRTPEKNSVEFILANSYPEEPCFHQLIEVQVEGRPEAIALIDNRQQLTYREFNQQANQLAHYLKQFNLKPNTLIGICLDRSCEFAIAILAILKAGSGYLPLDPDYPAERLAFMLKDAQVPVVITRKELGKINPESDIKFVYLDSNHSEITEQSLENPADEVSSNHLAYAVYTSGSTGQPKAVCIPHYSLSSYLQSIVLPLGIEPSDHYLHTASFAFSAGVRQTLLPLFLGATLIIADREQRQDPVQLFQLIKNAKVTIWDTVPTIWRFCIDFLQEIDSQFRLDLLNNSLRLILVTGEPLAWNIPHDWRYQIQHHAQMINLYSQSETTGTVSYYIIPEAFQDQTGIVPLGKPVEDATILLLDEHLKPVPEGEIGELCVAGKRQVCSYLNRPELTAQKFILNPFKGITHLYKTGDLARYSPEVILEFVGRSDRRIKIRGFRVELEGIEATLNQHPNVKETVVIARDDSPKDKNLVAYVATNNHPLNPEESTQMQEKLRNFIAEKLPEYAVPNFFVFLDTLPRNPNGKLERRNLPSPQSLTRQQSNFIAPRDELELELTKIWESILETQPIGIQDNFFSWGGHSLLAVRLFAKIEQIFNQNLPLSILFDAPTIEQLANLLRQEGWSATWSSLVAIKPKGSRPPLFCVHGVGGNILSYRNLANYLP</sequence>
<dbReference type="Gene3D" id="3.10.129.10">
    <property type="entry name" value="Hotdog Thioesterase"/>
    <property type="match status" value="2"/>
</dbReference>